<feature type="non-terminal residue" evidence="4">
    <location>
        <position position="1"/>
    </location>
</feature>
<dbReference type="SMART" id="SM00248">
    <property type="entry name" value="ANK"/>
    <property type="match status" value="2"/>
</dbReference>
<dbReference type="RefSeq" id="XP_024739202.1">
    <property type="nucleotide sequence ID" value="XM_024873145.1"/>
</dbReference>
<dbReference type="InParanoid" id="A0A2J6TH64"/>
<dbReference type="InterPro" id="IPR002110">
    <property type="entry name" value="Ankyrin_rpt"/>
</dbReference>
<dbReference type="STRING" id="1095630.A0A2J6TH64"/>
<dbReference type="AlphaFoldDB" id="A0A2J6TH64"/>
<evidence type="ECO:0000313" key="5">
    <source>
        <dbReference type="Proteomes" id="UP000235371"/>
    </source>
</evidence>
<proteinExistence type="predicted"/>
<evidence type="ECO:0000256" key="3">
    <source>
        <dbReference type="PROSITE-ProRule" id="PRU00023"/>
    </source>
</evidence>
<dbReference type="Gene3D" id="1.25.40.20">
    <property type="entry name" value="Ankyrin repeat-containing domain"/>
    <property type="match status" value="1"/>
</dbReference>
<name>A0A2J6TH64_9HELO</name>
<dbReference type="Proteomes" id="UP000235371">
    <property type="component" value="Unassembled WGS sequence"/>
</dbReference>
<dbReference type="SUPFAM" id="SSF48403">
    <property type="entry name" value="Ankyrin repeat"/>
    <property type="match status" value="1"/>
</dbReference>
<dbReference type="PANTHER" id="PTHR24171:SF9">
    <property type="entry name" value="ANKYRIN REPEAT DOMAIN-CONTAINING PROTEIN 39"/>
    <property type="match status" value="1"/>
</dbReference>
<keyword evidence="5" id="KW-1185">Reference proteome</keyword>
<evidence type="ECO:0000313" key="4">
    <source>
        <dbReference type="EMBL" id="PMD62298.1"/>
    </source>
</evidence>
<dbReference type="Pfam" id="PF12796">
    <property type="entry name" value="Ank_2"/>
    <property type="match status" value="1"/>
</dbReference>
<dbReference type="OrthoDB" id="3552069at2759"/>
<keyword evidence="2 3" id="KW-0040">ANK repeat</keyword>
<protein>
    <submittedName>
        <fullName evidence="4">Ankyrin</fullName>
    </submittedName>
</protein>
<dbReference type="InterPro" id="IPR036770">
    <property type="entry name" value="Ankyrin_rpt-contain_sf"/>
</dbReference>
<keyword evidence="1" id="KW-0677">Repeat</keyword>
<dbReference type="EMBL" id="KZ613783">
    <property type="protein sequence ID" value="PMD62298.1"/>
    <property type="molecule type" value="Genomic_DNA"/>
</dbReference>
<feature type="non-terminal residue" evidence="4">
    <location>
        <position position="75"/>
    </location>
</feature>
<gene>
    <name evidence="4" type="ORF">K444DRAFT_487619</name>
</gene>
<reference evidence="4 5" key="1">
    <citation type="submission" date="2016-04" db="EMBL/GenBank/DDBJ databases">
        <title>A degradative enzymes factory behind the ericoid mycorrhizal symbiosis.</title>
        <authorList>
            <consortium name="DOE Joint Genome Institute"/>
            <person name="Martino E."/>
            <person name="Morin E."/>
            <person name="Grelet G."/>
            <person name="Kuo A."/>
            <person name="Kohler A."/>
            <person name="Daghino S."/>
            <person name="Barry K."/>
            <person name="Choi C."/>
            <person name="Cichocki N."/>
            <person name="Clum A."/>
            <person name="Copeland A."/>
            <person name="Hainaut M."/>
            <person name="Haridas S."/>
            <person name="Labutti K."/>
            <person name="Lindquist E."/>
            <person name="Lipzen A."/>
            <person name="Khouja H.-R."/>
            <person name="Murat C."/>
            <person name="Ohm R."/>
            <person name="Olson A."/>
            <person name="Spatafora J."/>
            <person name="Veneault-Fourrey C."/>
            <person name="Henrissat B."/>
            <person name="Grigoriev I."/>
            <person name="Martin F."/>
            <person name="Perotto S."/>
        </authorList>
    </citation>
    <scope>NUCLEOTIDE SEQUENCE [LARGE SCALE GENOMIC DNA]</scope>
    <source>
        <strain evidence="4 5">E</strain>
    </source>
</reference>
<sequence>VDTKDNYGQTPLSWASMYGAAKIVHQLLDIDKVDIDSKDNRGRSPLSWAAWSGHKNVVQLLTTNGAESDMPDDKG</sequence>
<dbReference type="GeneID" id="36581225"/>
<dbReference type="PROSITE" id="PS50297">
    <property type="entry name" value="ANK_REP_REGION"/>
    <property type="match status" value="1"/>
</dbReference>
<evidence type="ECO:0000256" key="1">
    <source>
        <dbReference type="ARBA" id="ARBA00022737"/>
    </source>
</evidence>
<dbReference type="PROSITE" id="PS50088">
    <property type="entry name" value="ANK_REPEAT"/>
    <property type="match status" value="1"/>
</dbReference>
<feature type="repeat" description="ANK" evidence="3">
    <location>
        <begin position="41"/>
        <end position="73"/>
    </location>
</feature>
<evidence type="ECO:0000256" key="2">
    <source>
        <dbReference type="ARBA" id="ARBA00023043"/>
    </source>
</evidence>
<accession>A0A2J6TH64</accession>
<dbReference type="PANTHER" id="PTHR24171">
    <property type="entry name" value="ANKYRIN REPEAT DOMAIN-CONTAINING PROTEIN 39-RELATED"/>
    <property type="match status" value="1"/>
</dbReference>
<organism evidence="4 5">
    <name type="scientific">Hyaloscypha bicolor E</name>
    <dbReference type="NCBI Taxonomy" id="1095630"/>
    <lineage>
        <taxon>Eukaryota</taxon>
        <taxon>Fungi</taxon>
        <taxon>Dikarya</taxon>
        <taxon>Ascomycota</taxon>
        <taxon>Pezizomycotina</taxon>
        <taxon>Leotiomycetes</taxon>
        <taxon>Helotiales</taxon>
        <taxon>Hyaloscyphaceae</taxon>
        <taxon>Hyaloscypha</taxon>
        <taxon>Hyaloscypha bicolor</taxon>
    </lineage>
</organism>